<evidence type="ECO:0000256" key="6">
    <source>
        <dbReference type="ARBA" id="ARBA00022679"/>
    </source>
</evidence>
<dbReference type="Pfam" id="PF00155">
    <property type="entry name" value="Aminotran_1_2"/>
    <property type="match status" value="1"/>
</dbReference>
<evidence type="ECO:0000256" key="5">
    <source>
        <dbReference type="ARBA" id="ARBA00022605"/>
    </source>
</evidence>
<keyword evidence="5" id="KW-0028">Amino-acid biosynthesis</keyword>
<feature type="compositionally biased region" description="Basic and acidic residues" evidence="10">
    <location>
        <begin position="1"/>
        <end position="10"/>
    </location>
</feature>
<dbReference type="EC" id="2.6.1.9" evidence="3"/>
<reference evidence="12" key="1">
    <citation type="journal article" date="2009" name="J. Biol. Chem.">
        <title>Characterization of the polyoxin biosynthetic gene cluster from Streptomyces cacaoi and engineered production of polyoxin H.</title>
        <authorList>
            <person name="Chen W."/>
            <person name="Huang T."/>
            <person name="He X."/>
            <person name="Meng Q."/>
            <person name="You D."/>
            <person name="Bai L."/>
            <person name="Li J."/>
            <person name="Wu M."/>
            <person name="Li R."/>
            <person name="Xie Z."/>
            <person name="Zhou H."/>
            <person name="Zhou X."/>
            <person name="Tan H."/>
            <person name="Deng Z."/>
        </authorList>
    </citation>
    <scope>NUCLEOTIDE SEQUENCE</scope>
</reference>
<evidence type="ECO:0000256" key="8">
    <source>
        <dbReference type="ARBA" id="ARBA00023102"/>
    </source>
</evidence>
<dbReference type="InterPro" id="IPR015424">
    <property type="entry name" value="PyrdxlP-dep_Trfase"/>
</dbReference>
<dbReference type="InterPro" id="IPR015422">
    <property type="entry name" value="PyrdxlP-dep_Trfase_small"/>
</dbReference>
<dbReference type="EMBL" id="EU158805">
    <property type="protein sequence ID" value="ABX24495.1"/>
    <property type="molecule type" value="Genomic_DNA"/>
</dbReference>
<dbReference type="PANTHER" id="PTHR43643">
    <property type="entry name" value="HISTIDINOL-PHOSPHATE AMINOTRANSFERASE 2"/>
    <property type="match status" value="1"/>
</dbReference>
<dbReference type="PANTHER" id="PTHR43643:SF6">
    <property type="entry name" value="HISTIDINOL-PHOSPHATE AMINOTRANSFERASE"/>
    <property type="match status" value="1"/>
</dbReference>
<reference evidence="13" key="3">
    <citation type="submission" date="2020-09" db="EMBL/GenBank/DDBJ databases">
        <title>Whole genome shotgun sequence of Streptomyces cacaoi subsp. asoensis NBRC 13813.</title>
        <authorList>
            <person name="Komaki H."/>
            <person name="Tamura T."/>
        </authorList>
    </citation>
    <scope>NUCLEOTIDE SEQUENCE</scope>
    <source>
        <strain evidence="13">NBRC 13813</strain>
    </source>
</reference>
<comment type="pathway">
    <text evidence="1">Amino-acid biosynthesis; L-histidine biosynthesis; L-histidine from 5-phospho-alpha-D-ribose 1-diphosphate: step 7/9.</text>
</comment>
<dbReference type="GO" id="GO:0030170">
    <property type="term" value="F:pyridoxal phosphate binding"/>
    <property type="evidence" value="ECO:0007669"/>
    <property type="project" value="InterPro"/>
</dbReference>
<dbReference type="Proteomes" id="UP000649259">
    <property type="component" value="Unassembled WGS sequence"/>
</dbReference>
<evidence type="ECO:0000313" key="12">
    <source>
        <dbReference type="EMBL" id="ABX24495.1"/>
    </source>
</evidence>
<dbReference type="Gene3D" id="3.90.1150.10">
    <property type="entry name" value="Aspartate Aminotransferase, domain 1"/>
    <property type="match status" value="1"/>
</dbReference>
<dbReference type="InterPro" id="IPR050106">
    <property type="entry name" value="HistidinolP_aminotransfase"/>
</dbReference>
<accession>C1IC38</accession>
<keyword evidence="8" id="KW-0368">Histidine biosynthesis</keyword>
<dbReference type="EMBL" id="BNEB01000002">
    <property type="protein sequence ID" value="GHI60764.1"/>
    <property type="molecule type" value="Genomic_DNA"/>
</dbReference>
<dbReference type="RefSeq" id="WP_189919240.1">
    <property type="nucleotide sequence ID" value="NZ_BMSI01000002.1"/>
</dbReference>
<feature type="domain" description="Aminotransferase class I/classII large" evidence="11">
    <location>
        <begin position="67"/>
        <end position="367"/>
    </location>
</feature>
<evidence type="ECO:0000256" key="1">
    <source>
        <dbReference type="ARBA" id="ARBA00005011"/>
    </source>
</evidence>
<feature type="region of interest" description="Disordered" evidence="10">
    <location>
        <begin position="1"/>
        <end position="36"/>
    </location>
</feature>
<evidence type="ECO:0000256" key="2">
    <source>
        <dbReference type="ARBA" id="ARBA00007970"/>
    </source>
</evidence>
<sequence>MSAYPPREEEPAQAGAPSPFRVESSGRYRSRRTRRPGEVNLKSSGLLDARAADLHRRTLAGLDPLEVLTYPVLRDVYAEIADHLDADPDGLVLTAGSDPGLGLLVRAFPRARRIVLHHPNYEGWQKFARIAGCRLDQVPPDPGTGRFSLADLAARLRGGPPAFVVVTQPHSFTGQVHARAELESLARAVADHGSLLVLDTAYLAFTEGGEKEIGTLTGRPHPPHVVRVNTFSKCFGLSGARIAVLSSHPDTVRPLLDLDPEGPVSGTAVALLRACLREQPLFEEIWAGVREVREHFSRGVEEALPGWRALPGGGNFATWQVASPREAADAAAHLHAHGYVVRAVPSTPDSPAAVRIGVTDRSTADRVTDLLLRREQAVAR</sequence>
<dbReference type="Gene3D" id="3.40.640.10">
    <property type="entry name" value="Type I PLP-dependent aspartate aminotransferase-like (Major domain)"/>
    <property type="match status" value="1"/>
</dbReference>
<proteinExistence type="inferred from homology"/>
<evidence type="ECO:0000256" key="10">
    <source>
        <dbReference type="SAM" id="MobiDB-lite"/>
    </source>
</evidence>
<comment type="catalytic activity">
    <reaction evidence="9">
        <text>L-histidinol phosphate + 2-oxoglutarate = 3-(imidazol-4-yl)-2-oxopropyl phosphate + L-glutamate</text>
        <dbReference type="Rhea" id="RHEA:23744"/>
        <dbReference type="ChEBI" id="CHEBI:16810"/>
        <dbReference type="ChEBI" id="CHEBI:29985"/>
        <dbReference type="ChEBI" id="CHEBI:57766"/>
        <dbReference type="ChEBI" id="CHEBI:57980"/>
        <dbReference type="EC" id="2.6.1.9"/>
    </reaction>
</comment>
<dbReference type="AlphaFoldDB" id="C1IC38"/>
<reference evidence="14" key="4">
    <citation type="submission" date="2023-07" db="EMBL/GenBank/DDBJ databases">
        <title>Whole genome shotgun sequence of Streptomyces cacaoi subsp. asoensis NBRC 13813.</title>
        <authorList>
            <person name="Komaki H."/>
            <person name="Tamura T."/>
        </authorList>
    </citation>
    <scope>NUCLEOTIDE SEQUENCE [LARGE SCALE GENOMIC DNA]</scope>
    <source>
        <strain evidence="14">NBRC 13813</strain>
    </source>
</reference>
<evidence type="ECO:0000313" key="14">
    <source>
        <dbReference type="Proteomes" id="UP000649259"/>
    </source>
</evidence>
<dbReference type="InterPro" id="IPR004839">
    <property type="entry name" value="Aminotransferase_I/II_large"/>
</dbReference>
<dbReference type="CDD" id="cd00609">
    <property type="entry name" value="AAT_like"/>
    <property type="match status" value="1"/>
</dbReference>
<keyword evidence="14" id="KW-1185">Reference proteome</keyword>
<evidence type="ECO:0000256" key="9">
    <source>
        <dbReference type="ARBA" id="ARBA00047481"/>
    </source>
</evidence>
<keyword evidence="6 12" id="KW-0808">Transferase</keyword>
<dbReference type="InterPro" id="IPR015421">
    <property type="entry name" value="PyrdxlP-dep_Trfase_major"/>
</dbReference>
<evidence type="ECO:0000256" key="7">
    <source>
        <dbReference type="ARBA" id="ARBA00022898"/>
    </source>
</evidence>
<organism evidence="12">
    <name type="scientific">Streptomyces asoensis</name>
    <dbReference type="NCBI Taxonomy" id="249586"/>
    <lineage>
        <taxon>Bacteria</taxon>
        <taxon>Bacillati</taxon>
        <taxon>Actinomycetota</taxon>
        <taxon>Actinomycetes</taxon>
        <taxon>Kitasatosporales</taxon>
        <taxon>Streptomycetaceae</taxon>
        <taxon>Streptomyces</taxon>
    </lineage>
</organism>
<protein>
    <recommendedName>
        <fullName evidence="3">histidinol-phosphate transaminase</fullName>
        <ecNumber evidence="3">2.6.1.9</ecNumber>
    </recommendedName>
</protein>
<evidence type="ECO:0000259" key="11">
    <source>
        <dbReference type="Pfam" id="PF00155"/>
    </source>
</evidence>
<name>C1IC38_9ACTN</name>
<evidence type="ECO:0000256" key="4">
    <source>
        <dbReference type="ARBA" id="ARBA00022576"/>
    </source>
</evidence>
<keyword evidence="4 12" id="KW-0032">Aminotransferase</keyword>
<evidence type="ECO:0000313" key="13">
    <source>
        <dbReference type="EMBL" id="GHI60764.1"/>
    </source>
</evidence>
<gene>
    <name evidence="12" type="primary">polI</name>
    <name evidence="13" type="synonym">hisC_3</name>
    <name evidence="13" type="ORF">Saso_24140</name>
</gene>
<dbReference type="GeneID" id="91470310"/>
<dbReference type="GO" id="GO:0000105">
    <property type="term" value="P:L-histidine biosynthetic process"/>
    <property type="evidence" value="ECO:0007669"/>
    <property type="project" value="UniProtKB-KW"/>
</dbReference>
<evidence type="ECO:0000256" key="3">
    <source>
        <dbReference type="ARBA" id="ARBA00012748"/>
    </source>
</evidence>
<reference evidence="12" key="2">
    <citation type="journal article" date="2009" name="Microbiology">
        <title>polR, a pathway-specific transcriptional regulatory gene, positively controls polyoxin biosynthesis in Streptomyces cacaoi subsp. asoensis.</title>
        <authorList>
            <person name="Li R."/>
            <person name="Xie Z."/>
            <person name="Tian Y."/>
            <person name="Yang H."/>
            <person name="Chen W."/>
            <person name="You D."/>
            <person name="Liu G."/>
            <person name="Deng Z."/>
            <person name="Tan H."/>
        </authorList>
    </citation>
    <scope>NUCLEOTIDE SEQUENCE</scope>
</reference>
<comment type="similarity">
    <text evidence="2">Belongs to the class-II pyridoxal-phosphate-dependent aminotransferase family. Histidinol-phosphate aminotransferase subfamily.</text>
</comment>
<dbReference type="GO" id="GO:0004400">
    <property type="term" value="F:histidinol-phosphate transaminase activity"/>
    <property type="evidence" value="ECO:0007669"/>
    <property type="project" value="UniProtKB-EC"/>
</dbReference>
<keyword evidence="7" id="KW-0663">Pyridoxal phosphate</keyword>
<dbReference type="SUPFAM" id="SSF53383">
    <property type="entry name" value="PLP-dependent transferases"/>
    <property type="match status" value="1"/>
</dbReference>